<proteinExistence type="predicted"/>
<feature type="non-terminal residue" evidence="1">
    <location>
        <position position="1"/>
    </location>
</feature>
<keyword evidence="2" id="KW-1185">Reference proteome</keyword>
<accession>A0A9P6J149</accession>
<protein>
    <submittedName>
        <fullName evidence="1">Uncharacterized protein</fullName>
    </submittedName>
</protein>
<dbReference type="AlphaFoldDB" id="A0A9P6J149"/>
<name>A0A9P6J149_MORAP</name>
<organism evidence="1 2">
    <name type="scientific">Mortierella alpina</name>
    <name type="common">Oleaginous fungus</name>
    <name type="synonym">Mortierella renispora</name>
    <dbReference type="NCBI Taxonomy" id="64518"/>
    <lineage>
        <taxon>Eukaryota</taxon>
        <taxon>Fungi</taxon>
        <taxon>Fungi incertae sedis</taxon>
        <taxon>Mucoromycota</taxon>
        <taxon>Mortierellomycotina</taxon>
        <taxon>Mortierellomycetes</taxon>
        <taxon>Mortierellales</taxon>
        <taxon>Mortierellaceae</taxon>
        <taxon>Mortierella</taxon>
    </lineage>
</organism>
<dbReference type="Proteomes" id="UP000738359">
    <property type="component" value="Unassembled WGS sequence"/>
</dbReference>
<comment type="caution">
    <text evidence="1">The sequence shown here is derived from an EMBL/GenBank/DDBJ whole genome shotgun (WGS) entry which is preliminary data.</text>
</comment>
<reference evidence="1" key="1">
    <citation type="journal article" date="2020" name="Fungal Divers.">
        <title>Resolving the Mortierellaceae phylogeny through synthesis of multi-gene phylogenetics and phylogenomics.</title>
        <authorList>
            <person name="Vandepol N."/>
            <person name="Liber J."/>
            <person name="Desiro A."/>
            <person name="Na H."/>
            <person name="Kennedy M."/>
            <person name="Barry K."/>
            <person name="Grigoriev I.V."/>
            <person name="Miller A.N."/>
            <person name="O'Donnell K."/>
            <person name="Stajich J.E."/>
            <person name="Bonito G."/>
        </authorList>
    </citation>
    <scope>NUCLEOTIDE SEQUENCE</scope>
    <source>
        <strain evidence="1">CK1249</strain>
    </source>
</reference>
<gene>
    <name evidence="1" type="ORF">BGZ70_009526</name>
</gene>
<dbReference type="EMBL" id="JAAAHY010000782">
    <property type="protein sequence ID" value="KAF9957392.1"/>
    <property type="molecule type" value="Genomic_DNA"/>
</dbReference>
<evidence type="ECO:0000313" key="1">
    <source>
        <dbReference type="EMBL" id="KAF9957392.1"/>
    </source>
</evidence>
<sequence>TEAETIIARQKEIEVDDTKITEETTTTVTKEEVTLEHVTKETVVVEKTEQHEEQPTKEVIITTETGVVSKPAVSEKPSWFRRALSSGAAAVVGAGAIAAGTVSGAGLAASGALTSEWEENDTFALEKSKPQVEGKKSGSAGLSTSNLAAVMLAAS</sequence>
<evidence type="ECO:0000313" key="2">
    <source>
        <dbReference type="Proteomes" id="UP000738359"/>
    </source>
</evidence>